<dbReference type="InterPro" id="IPR011051">
    <property type="entry name" value="RmlC_Cupin_sf"/>
</dbReference>
<dbReference type="AlphaFoldDB" id="A0A401J019"/>
<protein>
    <recommendedName>
        <fullName evidence="1">ChrR-like cupin domain-containing protein</fullName>
    </recommendedName>
</protein>
<accession>A0A401J019</accession>
<dbReference type="InterPro" id="IPR025979">
    <property type="entry name" value="ChrR-like_cupin_dom"/>
</dbReference>
<evidence type="ECO:0000313" key="3">
    <source>
        <dbReference type="Proteomes" id="UP000290975"/>
    </source>
</evidence>
<sequence length="171" mass="19648">MQDLVNGPVGGMSDDERRILARHNEFGITDRYIDGESSLFHPWVGDVWLKPLRFDVRNNVYVNILWAKGPGGLGRHRHRGQVTALTLEGSWRYEEYDWVAKPGDFVQENPGVIHTLTSDTGTKTLFSVGGSLEFYDENDNLENIMDVFSFLDMYIRYCEGNNLKVNRDLIF</sequence>
<evidence type="ECO:0000259" key="1">
    <source>
        <dbReference type="Pfam" id="PF12973"/>
    </source>
</evidence>
<gene>
    <name evidence="2" type="ORF">MBESOW_P1225</name>
</gene>
<evidence type="ECO:0000313" key="2">
    <source>
        <dbReference type="EMBL" id="GBH29971.1"/>
    </source>
</evidence>
<reference evidence="2 3" key="1">
    <citation type="submission" date="2014-12" db="EMBL/GenBank/DDBJ databases">
        <title>Whole genome sequencing of Sphingobium xenophagum OW59.</title>
        <authorList>
            <person name="Ohta Y."/>
            <person name="Nishi S."/>
            <person name="Hatada Y."/>
        </authorList>
    </citation>
    <scope>NUCLEOTIDE SEQUENCE [LARGE SCALE GENOMIC DNA]</scope>
    <source>
        <strain evidence="2 3">OW59</strain>
    </source>
</reference>
<keyword evidence="3" id="KW-1185">Reference proteome</keyword>
<dbReference type="InterPro" id="IPR014710">
    <property type="entry name" value="RmlC-like_jellyroll"/>
</dbReference>
<dbReference type="SUPFAM" id="SSF51182">
    <property type="entry name" value="RmlC-like cupins"/>
    <property type="match status" value="1"/>
</dbReference>
<dbReference type="Proteomes" id="UP000290975">
    <property type="component" value="Unassembled WGS sequence"/>
</dbReference>
<proteinExistence type="predicted"/>
<dbReference type="EMBL" id="BBQY01000002">
    <property type="protein sequence ID" value="GBH29971.1"/>
    <property type="molecule type" value="Genomic_DNA"/>
</dbReference>
<dbReference type="CDD" id="cd20302">
    <property type="entry name" value="cupin_DAD"/>
    <property type="match status" value="1"/>
</dbReference>
<organism evidence="2 3">
    <name type="scientific">Sphingobium xenophagum</name>
    <dbReference type="NCBI Taxonomy" id="121428"/>
    <lineage>
        <taxon>Bacteria</taxon>
        <taxon>Pseudomonadati</taxon>
        <taxon>Pseudomonadota</taxon>
        <taxon>Alphaproteobacteria</taxon>
        <taxon>Sphingomonadales</taxon>
        <taxon>Sphingomonadaceae</taxon>
        <taxon>Sphingobium</taxon>
    </lineage>
</organism>
<feature type="domain" description="ChrR-like cupin" evidence="1">
    <location>
        <begin position="32"/>
        <end position="130"/>
    </location>
</feature>
<dbReference type="Pfam" id="PF12973">
    <property type="entry name" value="Cupin_7"/>
    <property type="match status" value="1"/>
</dbReference>
<dbReference type="RefSeq" id="WP_223176228.1">
    <property type="nucleotide sequence ID" value="NZ_BBQY01000002.1"/>
</dbReference>
<comment type="caution">
    <text evidence="2">The sequence shown here is derived from an EMBL/GenBank/DDBJ whole genome shotgun (WGS) entry which is preliminary data.</text>
</comment>
<dbReference type="Gene3D" id="2.60.120.10">
    <property type="entry name" value="Jelly Rolls"/>
    <property type="match status" value="1"/>
</dbReference>
<name>A0A401J019_SPHXE</name>